<proteinExistence type="predicted"/>
<accession>A0A815QM34</accession>
<reference evidence="2" key="1">
    <citation type="submission" date="2021-02" db="EMBL/GenBank/DDBJ databases">
        <authorList>
            <person name="Nowell W R."/>
        </authorList>
    </citation>
    <scope>NUCLEOTIDE SEQUENCE</scope>
</reference>
<evidence type="ECO:0008006" key="4">
    <source>
        <dbReference type="Google" id="ProtNLM"/>
    </source>
</evidence>
<organism evidence="2 3">
    <name type="scientific">Adineta ricciae</name>
    <name type="common">Rotifer</name>
    <dbReference type="NCBI Taxonomy" id="249248"/>
    <lineage>
        <taxon>Eukaryota</taxon>
        <taxon>Metazoa</taxon>
        <taxon>Spiralia</taxon>
        <taxon>Gnathifera</taxon>
        <taxon>Rotifera</taxon>
        <taxon>Eurotatoria</taxon>
        <taxon>Bdelloidea</taxon>
        <taxon>Adinetida</taxon>
        <taxon>Adinetidae</taxon>
        <taxon>Adineta</taxon>
    </lineage>
</organism>
<name>A0A815QM34_ADIRI</name>
<evidence type="ECO:0000313" key="3">
    <source>
        <dbReference type="Proteomes" id="UP000663828"/>
    </source>
</evidence>
<dbReference type="InterPro" id="IPR008477">
    <property type="entry name" value="TNFAIP8-like"/>
</dbReference>
<comment type="caution">
    <text evidence="2">The sequence shown here is derived from an EMBL/GenBank/DDBJ whole genome shotgun (WGS) entry which is preliminary data.</text>
</comment>
<evidence type="ECO:0000313" key="2">
    <source>
        <dbReference type="EMBL" id="CAF1465204.1"/>
    </source>
</evidence>
<dbReference type="InterPro" id="IPR038355">
    <property type="entry name" value="TNFAIP8_sf"/>
</dbReference>
<protein>
    <recommendedName>
        <fullName evidence="4">Tumor necrosis factor alpha-induced protein 8-like protein</fullName>
    </recommendedName>
</protein>
<feature type="compositionally biased region" description="Polar residues" evidence="1">
    <location>
        <begin position="1"/>
        <end position="10"/>
    </location>
</feature>
<dbReference type="Proteomes" id="UP000663828">
    <property type="component" value="Unassembled WGS sequence"/>
</dbReference>
<dbReference type="FunFam" id="1.20.1440.160:FF:000001">
    <property type="entry name" value="Tumor necrosis factor alpha-induced protein 8-like 1"/>
    <property type="match status" value="1"/>
</dbReference>
<dbReference type="PANTHER" id="PTHR12757">
    <property type="entry name" value="TUMOR NECROSIS FACTOR INDUCED PROTEIN"/>
    <property type="match status" value="1"/>
</dbReference>
<dbReference type="Pfam" id="PF05527">
    <property type="entry name" value="TNFAIP8"/>
    <property type="match status" value="1"/>
</dbReference>
<gene>
    <name evidence="2" type="ORF">XAT740_LOCUS37664</name>
</gene>
<evidence type="ECO:0000256" key="1">
    <source>
        <dbReference type="SAM" id="MobiDB-lite"/>
    </source>
</evidence>
<dbReference type="EMBL" id="CAJNOR010003984">
    <property type="protein sequence ID" value="CAF1465204.1"/>
    <property type="molecule type" value="Genomic_DNA"/>
</dbReference>
<dbReference type="GO" id="GO:0005737">
    <property type="term" value="C:cytoplasm"/>
    <property type="evidence" value="ECO:0007669"/>
    <property type="project" value="TreeGrafter"/>
</dbReference>
<dbReference type="Gene3D" id="1.20.1440.160">
    <property type="entry name" value="Tumor necrosis factor alpha-induced protein 8-like"/>
    <property type="match status" value="1"/>
</dbReference>
<dbReference type="PANTHER" id="PTHR12757:SF1">
    <property type="entry name" value="PROTEIN SALIVARY GLANDS MARRED"/>
    <property type="match status" value="1"/>
</dbReference>
<keyword evidence="3" id="KW-1185">Reference proteome</keyword>
<feature type="region of interest" description="Disordered" evidence="1">
    <location>
        <begin position="1"/>
        <end position="22"/>
    </location>
</feature>
<dbReference type="AlphaFoldDB" id="A0A815QM34"/>
<dbReference type="GO" id="GO:0042981">
    <property type="term" value="P:regulation of apoptotic process"/>
    <property type="evidence" value="ECO:0007669"/>
    <property type="project" value="InterPro"/>
</dbReference>
<sequence length="234" mass="26555">MTSKRNLKSVTTTTTTTAAEDSSTIVSISQQLARQLEGTIESDEDDSSSAPTAQSLGVRAQKKLLGKFSSKSVAKVFIDETSGRILDNLHKLIRGYSGNKKEADKLLKSIIKTIIKLGILYKNNLFNGFENQLIEDFRNRFHALSKVIVTFYEVDYTFDRLFLTRICKECQELTHKIVSTHLTQKSHTRIDFIYNYVSNLQFIDYVFNPNSTTNRAIIKDIVEDMHTLMDAGLL</sequence>